<dbReference type="Proteomes" id="UP000789525">
    <property type="component" value="Unassembled WGS sequence"/>
</dbReference>
<gene>
    <name evidence="1" type="ORF">ACOLOM_LOCUS7925</name>
</gene>
<comment type="caution">
    <text evidence="1">The sequence shown here is derived from an EMBL/GenBank/DDBJ whole genome shotgun (WGS) entry which is preliminary data.</text>
</comment>
<proteinExistence type="predicted"/>
<accession>A0ACA9N8Y0</accession>
<dbReference type="EMBL" id="CAJVPT010019372">
    <property type="protein sequence ID" value="CAG8640586.1"/>
    <property type="molecule type" value="Genomic_DNA"/>
</dbReference>
<sequence>MESFGSLEAIALAYSYNDWIYVMAGEHGHYNLLPTAFEGFSQPLEDLFTEHYFEYECLRQTYILEDFLGDWTKHDGYWKYNKSIEKPLLDDRSYELIRLDNDLQVLLVSDPSADLAGVSLDVGGTEDFPVENEYKKYIKKHGGMTNASTSSSTTTYHFQVQSPFLSGAVHRFAGFFHSPLFASSCVAREQMDNRRIYQLWKSLSDTNHAWNKFGCGSKSTLMENDSTDGEAQTRARVVEWWKNNYCSSRMKVAIIGAGEPIKPRPIALDEGTPLGCDCSTSKNHTEVRSRTHNVIENSLCGDSPGYPAGPGSAFYLLHQRGLATSLSCGLHAAGRGFSLLHIDITLTKAGLGVQFVNYLPHHFEEIQRMSEINFLYTSKYNPDAYAKMLSQVMNDDIGREHILSGGVFDWKFDPLNIEHLISCLTPQQSRIFVAAKNFNVLQLSGSWEKERWYGTKFLQQEFSPATLKKLSSEEVSALYLPGKNEFLPSSLDVDKIPVESPPKLLNPPNGTSYGTRKMINFGSHEAQSLSNFRGSTCLSVCRIDLLTLFSPLMTGNLSPIRIYVGMVLDALQGPAYMTTLAGIFFDIYVDVDGIVVEVVGYNDKLRKALDMILLHLVNLEIGRVYDNVYMRQSGEVTDIFLSQARSEKLMTAPDKRKELNENSAISFYCHVGDVADLRTRALNSLLSSMINEPFFNVIRTQEQLGYSVSCISWASTSSLGLRFRVQSTRHPKFLEYRIEEFINTYRETLRSMSPEEYREHRNGVVEKKRKKLVNLGEERARYWGHIDNEYLDFARAENEGQEVETLELQDLIDFYERFVHSSSPFRSKLSVRLTSQQITKGDDESNGYLTEGNRQPEIFEDIQRLRERMTVS</sequence>
<evidence type="ECO:0000313" key="2">
    <source>
        <dbReference type="Proteomes" id="UP000789525"/>
    </source>
</evidence>
<feature type="non-terminal residue" evidence="1">
    <location>
        <position position="872"/>
    </location>
</feature>
<name>A0ACA9N8Y0_9GLOM</name>
<evidence type="ECO:0000313" key="1">
    <source>
        <dbReference type="EMBL" id="CAG8640586.1"/>
    </source>
</evidence>
<organism evidence="1 2">
    <name type="scientific">Acaulospora colombiana</name>
    <dbReference type="NCBI Taxonomy" id="27376"/>
    <lineage>
        <taxon>Eukaryota</taxon>
        <taxon>Fungi</taxon>
        <taxon>Fungi incertae sedis</taxon>
        <taxon>Mucoromycota</taxon>
        <taxon>Glomeromycotina</taxon>
        <taxon>Glomeromycetes</taxon>
        <taxon>Diversisporales</taxon>
        <taxon>Acaulosporaceae</taxon>
        <taxon>Acaulospora</taxon>
    </lineage>
</organism>
<protein>
    <submittedName>
        <fullName evidence="1">6728_t:CDS:1</fullName>
    </submittedName>
</protein>
<keyword evidence="2" id="KW-1185">Reference proteome</keyword>
<reference evidence="1" key="1">
    <citation type="submission" date="2021-06" db="EMBL/GenBank/DDBJ databases">
        <authorList>
            <person name="Kallberg Y."/>
            <person name="Tangrot J."/>
            <person name="Rosling A."/>
        </authorList>
    </citation>
    <scope>NUCLEOTIDE SEQUENCE</scope>
    <source>
        <strain evidence="1">CL356</strain>
    </source>
</reference>